<dbReference type="Gene3D" id="2.130.10.10">
    <property type="entry name" value="YVTN repeat-like/Quinoprotein amine dehydrogenase"/>
    <property type="match status" value="1"/>
</dbReference>
<dbReference type="InterPro" id="IPR001680">
    <property type="entry name" value="WD40_rpt"/>
</dbReference>
<dbReference type="PANTHER" id="PTHR44666">
    <property type="entry name" value="WD REPEAT-CONTAINING PROTEIN 53"/>
    <property type="match status" value="1"/>
</dbReference>
<dbReference type="OrthoDB" id="2161379at2759"/>
<dbReference type="EMBL" id="WHVB01000011">
    <property type="protein sequence ID" value="KAF8478721.1"/>
    <property type="molecule type" value="Genomic_DNA"/>
</dbReference>
<dbReference type="SUPFAM" id="SSF50978">
    <property type="entry name" value="WD40 repeat-like"/>
    <property type="match status" value="1"/>
</dbReference>
<proteinExistence type="predicted"/>
<accession>A0A9P5MUC7</accession>
<dbReference type="InterPro" id="IPR015943">
    <property type="entry name" value="WD40/YVTN_repeat-like_dom_sf"/>
</dbReference>
<sequence>MSHAHTPAYALQHTLLIPAHVSTSTYTHNGILILGSDDGSLRLYCPSDTKVVRAIRGLGSEVSSVTAVTPKDSGFGHIWVACGSSVKSFNLDTQQLIQSNEHALTIINVGENEGDVTNEISVSENQKTLAFTMDSGGVGVVDLATKSVRRMKTQHNSICATVRFIPDRPSELISGGYDNTLLHFDFRQGTVLSRRAFNSLPQSDAVSLSPPFVLCLSVSSTGAIAAGTADGYLWIGLGGDKRVSAKKTRKWGGLREDMSLSTKIADGPVVALAFLDPTAILTCTLLGAIFRHTLSTEGNTEDWRIESIPVAQTQFIAKVNTLAVHSNSVAVGGFREDGKGLAEVYQYR</sequence>
<dbReference type="PANTHER" id="PTHR44666:SF1">
    <property type="entry name" value="WD REPEAT-CONTAINING PROTEIN 53"/>
    <property type="match status" value="1"/>
</dbReference>
<dbReference type="SMART" id="SM00320">
    <property type="entry name" value="WD40"/>
    <property type="match status" value="2"/>
</dbReference>
<evidence type="ECO:0000313" key="1">
    <source>
        <dbReference type="EMBL" id="KAF8478721.1"/>
    </source>
</evidence>
<reference evidence="1" key="1">
    <citation type="submission" date="2019-10" db="EMBL/GenBank/DDBJ databases">
        <authorList>
            <consortium name="DOE Joint Genome Institute"/>
            <person name="Kuo A."/>
            <person name="Miyauchi S."/>
            <person name="Kiss E."/>
            <person name="Drula E."/>
            <person name="Kohler A."/>
            <person name="Sanchez-Garcia M."/>
            <person name="Andreopoulos B."/>
            <person name="Barry K.W."/>
            <person name="Bonito G."/>
            <person name="Buee M."/>
            <person name="Carver A."/>
            <person name="Chen C."/>
            <person name="Cichocki N."/>
            <person name="Clum A."/>
            <person name="Culley D."/>
            <person name="Crous P.W."/>
            <person name="Fauchery L."/>
            <person name="Girlanda M."/>
            <person name="Hayes R."/>
            <person name="Keri Z."/>
            <person name="LaButti K."/>
            <person name="Lipzen A."/>
            <person name="Lombard V."/>
            <person name="Magnuson J."/>
            <person name="Maillard F."/>
            <person name="Morin E."/>
            <person name="Murat C."/>
            <person name="Nolan M."/>
            <person name="Ohm R."/>
            <person name="Pangilinan J."/>
            <person name="Pereira M."/>
            <person name="Perotto S."/>
            <person name="Peter M."/>
            <person name="Riley R."/>
            <person name="Sitrit Y."/>
            <person name="Stielow B."/>
            <person name="Szollosi G."/>
            <person name="Zifcakova L."/>
            <person name="Stursova M."/>
            <person name="Spatafora J.W."/>
            <person name="Tedersoo L."/>
            <person name="Vaario L.-M."/>
            <person name="Yamada A."/>
            <person name="Yan M."/>
            <person name="Wang P."/>
            <person name="Xu J."/>
            <person name="Bruns T."/>
            <person name="Baldrian P."/>
            <person name="Vilgalys R."/>
            <person name="Henrissat B."/>
            <person name="Grigoriev I.V."/>
            <person name="Hibbett D."/>
            <person name="Nagy L.G."/>
            <person name="Martin F.M."/>
        </authorList>
    </citation>
    <scope>NUCLEOTIDE SEQUENCE</scope>
    <source>
        <strain evidence="1">Prilba</strain>
    </source>
</reference>
<reference evidence="1" key="2">
    <citation type="journal article" date="2020" name="Nat. Commun.">
        <title>Large-scale genome sequencing of mycorrhizal fungi provides insights into the early evolution of symbiotic traits.</title>
        <authorList>
            <person name="Miyauchi S."/>
            <person name="Kiss E."/>
            <person name="Kuo A."/>
            <person name="Drula E."/>
            <person name="Kohler A."/>
            <person name="Sanchez-Garcia M."/>
            <person name="Morin E."/>
            <person name="Andreopoulos B."/>
            <person name="Barry K.W."/>
            <person name="Bonito G."/>
            <person name="Buee M."/>
            <person name="Carver A."/>
            <person name="Chen C."/>
            <person name="Cichocki N."/>
            <person name="Clum A."/>
            <person name="Culley D."/>
            <person name="Crous P.W."/>
            <person name="Fauchery L."/>
            <person name="Girlanda M."/>
            <person name="Hayes R.D."/>
            <person name="Keri Z."/>
            <person name="LaButti K."/>
            <person name="Lipzen A."/>
            <person name="Lombard V."/>
            <person name="Magnuson J."/>
            <person name="Maillard F."/>
            <person name="Murat C."/>
            <person name="Nolan M."/>
            <person name="Ohm R.A."/>
            <person name="Pangilinan J."/>
            <person name="Pereira M.F."/>
            <person name="Perotto S."/>
            <person name="Peter M."/>
            <person name="Pfister S."/>
            <person name="Riley R."/>
            <person name="Sitrit Y."/>
            <person name="Stielow J.B."/>
            <person name="Szollosi G."/>
            <person name="Zifcakova L."/>
            <person name="Stursova M."/>
            <person name="Spatafora J.W."/>
            <person name="Tedersoo L."/>
            <person name="Vaario L.M."/>
            <person name="Yamada A."/>
            <person name="Yan M."/>
            <person name="Wang P."/>
            <person name="Xu J."/>
            <person name="Bruns T."/>
            <person name="Baldrian P."/>
            <person name="Vilgalys R."/>
            <person name="Dunand C."/>
            <person name="Henrissat B."/>
            <person name="Grigoriev I.V."/>
            <person name="Hibbett D."/>
            <person name="Nagy L.G."/>
            <person name="Martin F.M."/>
        </authorList>
    </citation>
    <scope>NUCLEOTIDE SEQUENCE</scope>
    <source>
        <strain evidence="1">Prilba</strain>
    </source>
</reference>
<dbReference type="InterPro" id="IPR042453">
    <property type="entry name" value="WDR53"/>
</dbReference>
<dbReference type="InterPro" id="IPR036322">
    <property type="entry name" value="WD40_repeat_dom_sf"/>
</dbReference>
<name>A0A9P5MUC7_9AGAM</name>
<protein>
    <submittedName>
        <fullName evidence="1">WD40 repeat-like protein</fullName>
    </submittedName>
</protein>
<gene>
    <name evidence="1" type="ORF">DFH94DRAFT_751782</name>
</gene>
<dbReference type="AlphaFoldDB" id="A0A9P5MUC7"/>
<keyword evidence="2" id="KW-1185">Reference proteome</keyword>
<dbReference type="Proteomes" id="UP000759537">
    <property type="component" value="Unassembled WGS sequence"/>
</dbReference>
<organism evidence="1 2">
    <name type="scientific">Russula ochroleuca</name>
    <dbReference type="NCBI Taxonomy" id="152965"/>
    <lineage>
        <taxon>Eukaryota</taxon>
        <taxon>Fungi</taxon>
        <taxon>Dikarya</taxon>
        <taxon>Basidiomycota</taxon>
        <taxon>Agaricomycotina</taxon>
        <taxon>Agaricomycetes</taxon>
        <taxon>Russulales</taxon>
        <taxon>Russulaceae</taxon>
        <taxon>Russula</taxon>
    </lineage>
</organism>
<comment type="caution">
    <text evidence="1">The sequence shown here is derived from an EMBL/GenBank/DDBJ whole genome shotgun (WGS) entry which is preliminary data.</text>
</comment>
<evidence type="ECO:0000313" key="2">
    <source>
        <dbReference type="Proteomes" id="UP000759537"/>
    </source>
</evidence>